<evidence type="ECO:0000313" key="5">
    <source>
        <dbReference type="EMBL" id="HIW86093.1"/>
    </source>
</evidence>
<proteinExistence type="inferred from homology"/>
<dbReference type="Proteomes" id="UP000824205">
    <property type="component" value="Unassembled WGS sequence"/>
</dbReference>
<feature type="binding site" evidence="4">
    <location>
        <position position="212"/>
    </location>
    <ligand>
        <name>a divalent metal cation</name>
        <dbReference type="ChEBI" id="CHEBI:60240"/>
        <label>1</label>
    </ligand>
</feature>
<dbReference type="GO" id="GO:0005737">
    <property type="term" value="C:cytoplasm"/>
    <property type="evidence" value="ECO:0007669"/>
    <property type="project" value="TreeGrafter"/>
</dbReference>
<comment type="caution">
    <text evidence="5">The sequence shown here is derived from an EMBL/GenBank/DDBJ whole genome shotgun (WGS) entry which is preliminary data.</text>
</comment>
<evidence type="ECO:0000256" key="2">
    <source>
        <dbReference type="ARBA" id="ARBA00022112"/>
    </source>
</evidence>
<protein>
    <recommendedName>
        <fullName evidence="2">GTP cyclohydrolase 1 type 2 homolog</fullName>
    </recommendedName>
</protein>
<sequence>MTCVKDIYNYINSVAPFNTQAEWDNAGIITGSPEAQVTKAVMSLDVTKAVAEKAVSSGAELILSHHPLIFNAVKRLYSGSALYNCVNHGISVISAHTNFDRAENGINTNLCRLLGIKNVQPIEDTFIVVGELENEMRAADFARFVSAKLHVSGLRFTDSHRVIKKVAVGGGACEEYLGQAMQLADCFLTGDAKYHVMLEAAEENFCLISAGHYETEYSAFMMLKDKLAKEFPDVEFVSADQENPVSAVF</sequence>
<dbReference type="FunFam" id="3.40.1390.30:FF:000001">
    <property type="entry name" value="GTP cyclohydrolase 1 type 2"/>
    <property type="match status" value="1"/>
</dbReference>
<feature type="binding site" evidence="4">
    <location>
        <position position="100"/>
    </location>
    <ligand>
        <name>a divalent metal cation</name>
        <dbReference type="ChEBI" id="CHEBI:60240"/>
        <label>1</label>
    </ligand>
</feature>
<dbReference type="EMBL" id="DXGE01000026">
    <property type="protein sequence ID" value="HIW86093.1"/>
    <property type="molecule type" value="Genomic_DNA"/>
</dbReference>
<name>A0A9D1RFE9_9FIRM</name>
<feature type="binding site" evidence="4">
    <location>
        <position position="65"/>
    </location>
    <ligand>
        <name>a divalent metal cation</name>
        <dbReference type="ChEBI" id="CHEBI:60240"/>
        <label>1</label>
    </ligand>
</feature>
<evidence type="ECO:0000256" key="3">
    <source>
        <dbReference type="ARBA" id="ARBA00022723"/>
    </source>
</evidence>
<dbReference type="AlphaFoldDB" id="A0A9D1RFE9"/>
<comment type="similarity">
    <text evidence="1">Belongs to the GTP cyclohydrolase I type 2/NIF3 family.</text>
</comment>
<dbReference type="GO" id="GO:0046872">
    <property type="term" value="F:metal ion binding"/>
    <property type="evidence" value="ECO:0007669"/>
    <property type="project" value="UniProtKB-KW"/>
</dbReference>
<evidence type="ECO:0000313" key="6">
    <source>
        <dbReference type="Proteomes" id="UP000824205"/>
    </source>
</evidence>
<dbReference type="Gene3D" id="3.40.1390.30">
    <property type="entry name" value="NIF3 (NGG1p interacting factor 3)-like"/>
    <property type="match status" value="2"/>
</dbReference>
<feature type="binding site" evidence="4">
    <location>
        <position position="66"/>
    </location>
    <ligand>
        <name>a divalent metal cation</name>
        <dbReference type="ChEBI" id="CHEBI:60240"/>
        <label>1</label>
    </ligand>
</feature>
<keyword evidence="3 4" id="KW-0479">Metal-binding</keyword>
<gene>
    <name evidence="5" type="ORF">IAA48_06305</name>
</gene>
<organism evidence="5 6">
    <name type="scientific">Candidatus Eubacterium faecipullorum</name>
    <dbReference type="NCBI Taxonomy" id="2838571"/>
    <lineage>
        <taxon>Bacteria</taxon>
        <taxon>Bacillati</taxon>
        <taxon>Bacillota</taxon>
        <taxon>Clostridia</taxon>
        <taxon>Eubacteriales</taxon>
        <taxon>Eubacteriaceae</taxon>
        <taxon>Eubacterium</taxon>
    </lineage>
</organism>
<evidence type="ECO:0000256" key="1">
    <source>
        <dbReference type="ARBA" id="ARBA00006964"/>
    </source>
</evidence>
<feature type="binding site" evidence="4">
    <location>
        <position position="216"/>
    </location>
    <ligand>
        <name>a divalent metal cation</name>
        <dbReference type="ChEBI" id="CHEBI:60240"/>
        <label>1</label>
    </ligand>
</feature>
<dbReference type="PANTHER" id="PTHR13799">
    <property type="entry name" value="NGG1 INTERACTING FACTOR 3"/>
    <property type="match status" value="1"/>
</dbReference>
<dbReference type="Pfam" id="PF01784">
    <property type="entry name" value="DUF34_NIF3"/>
    <property type="match status" value="1"/>
</dbReference>
<evidence type="ECO:0000256" key="4">
    <source>
        <dbReference type="PIRSR" id="PIRSR602678-1"/>
    </source>
</evidence>
<dbReference type="PANTHER" id="PTHR13799:SF14">
    <property type="entry name" value="GTP CYCLOHYDROLASE 1 TYPE 2 HOMOLOG"/>
    <property type="match status" value="1"/>
</dbReference>
<accession>A0A9D1RFE9</accession>
<dbReference type="SUPFAM" id="SSF102705">
    <property type="entry name" value="NIF3 (NGG1p interacting factor 3)-like"/>
    <property type="match status" value="1"/>
</dbReference>
<dbReference type="NCBIfam" id="TIGR00486">
    <property type="entry name" value="YbgI_SA1388"/>
    <property type="match status" value="1"/>
</dbReference>
<reference evidence="5" key="1">
    <citation type="journal article" date="2021" name="PeerJ">
        <title>Extensive microbial diversity within the chicken gut microbiome revealed by metagenomics and culture.</title>
        <authorList>
            <person name="Gilroy R."/>
            <person name="Ravi A."/>
            <person name="Getino M."/>
            <person name="Pursley I."/>
            <person name="Horton D.L."/>
            <person name="Alikhan N.F."/>
            <person name="Baker D."/>
            <person name="Gharbi K."/>
            <person name="Hall N."/>
            <person name="Watson M."/>
            <person name="Adriaenssens E.M."/>
            <person name="Foster-Nyarko E."/>
            <person name="Jarju S."/>
            <person name="Secka A."/>
            <person name="Antonio M."/>
            <person name="Oren A."/>
            <person name="Chaudhuri R.R."/>
            <person name="La Ragione R."/>
            <person name="Hildebrand F."/>
            <person name="Pallen M.J."/>
        </authorList>
    </citation>
    <scope>NUCLEOTIDE SEQUENCE</scope>
    <source>
        <strain evidence="5">421</strain>
    </source>
</reference>
<reference evidence="5" key="2">
    <citation type="submission" date="2021-04" db="EMBL/GenBank/DDBJ databases">
        <authorList>
            <person name="Gilroy R."/>
        </authorList>
    </citation>
    <scope>NUCLEOTIDE SEQUENCE</scope>
    <source>
        <strain evidence="5">421</strain>
    </source>
</reference>
<dbReference type="InterPro" id="IPR036069">
    <property type="entry name" value="DUF34/NIF3_sf"/>
</dbReference>
<dbReference type="InterPro" id="IPR002678">
    <property type="entry name" value="DUF34/NIF3"/>
</dbReference>